<dbReference type="AlphaFoldDB" id="A0A7S0IGL8"/>
<reference evidence="4" key="1">
    <citation type="submission" date="2021-01" db="EMBL/GenBank/DDBJ databases">
        <authorList>
            <person name="Corre E."/>
            <person name="Pelletier E."/>
            <person name="Niang G."/>
            <person name="Scheremetjew M."/>
            <person name="Finn R."/>
            <person name="Kale V."/>
            <person name="Holt S."/>
            <person name="Cochrane G."/>
            <person name="Meng A."/>
            <person name="Brown T."/>
            <person name="Cohen L."/>
        </authorList>
    </citation>
    <scope>NUCLEOTIDE SEQUENCE</scope>
    <source>
        <strain evidence="4">CCMP1723</strain>
    </source>
</reference>
<accession>A0A7S0IGL8</accession>
<feature type="compositionally biased region" description="Basic and acidic residues" evidence="3">
    <location>
        <begin position="9"/>
        <end position="20"/>
    </location>
</feature>
<dbReference type="HAMAP" id="MF_01384">
    <property type="entry name" value="UreD"/>
    <property type="match status" value="1"/>
</dbReference>
<evidence type="ECO:0000256" key="1">
    <source>
        <dbReference type="ARBA" id="ARBA00007177"/>
    </source>
</evidence>
<dbReference type="InterPro" id="IPR002669">
    <property type="entry name" value="UreD"/>
</dbReference>
<sequence>MAGSRKRRAAEPEREPEPEPARSAAMAPPAWLDGHWGAVPDPEADAACRCGVLEVSHSAGKSAATRLYHQYPLRLIVPRRVKTAFPDADCVWCYSVTFGGGLVAGDRSGMSVDVADGCAAVLATQGTTKIYKHARGGPPGKPPASETITDEASRYSTADAKTSRDTVQALAARVGDGALLAVLPDPAQAFRDSRFRNRQRFALAPAGSLALVDWVTAGRAGFEGGGAGGFTSGYGGGVAPATQFPRDPDGERWVFDSYATAAEVCVDDREVLVESVRLDQTWGTDDGGAGGADGAGGRASGGLAARMGAVHALAVVVLVGPRCEAARRRLAEALEPFAESTVAGGANGVSAAPDPAGDAGWLLASLSDLRVGDDGTAGVVARVAGPDTDSVYRILRTALEPLGRELGAPPFAERGLA</sequence>
<feature type="region of interest" description="Disordered" evidence="3">
    <location>
        <begin position="1"/>
        <end position="25"/>
    </location>
</feature>
<evidence type="ECO:0000313" key="4">
    <source>
        <dbReference type="EMBL" id="CAD8521156.1"/>
    </source>
</evidence>
<keyword evidence="2" id="KW-0143">Chaperone</keyword>
<organism evidence="4">
    <name type="scientific">Micromonas pusilla</name>
    <name type="common">Picoplanktonic green alga</name>
    <name type="synonym">Chromulina pusilla</name>
    <dbReference type="NCBI Taxonomy" id="38833"/>
    <lineage>
        <taxon>Eukaryota</taxon>
        <taxon>Viridiplantae</taxon>
        <taxon>Chlorophyta</taxon>
        <taxon>Mamiellophyceae</taxon>
        <taxon>Mamiellales</taxon>
        <taxon>Mamiellaceae</taxon>
        <taxon>Micromonas</taxon>
    </lineage>
</organism>
<evidence type="ECO:0008006" key="5">
    <source>
        <dbReference type="Google" id="ProtNLM"/>
    </source>
</evidence>
<dbReference type="EMBL" id="HBEQ01010665">
    <property type="protein sequence ID" value="CAD8521156.1"/>
    <property type="molecule type" value="Transcribed_RNA"/>
</dbReference>
<comment type="similarity">
    <text evidence="1">Belongs to the UreD family.</text>
</comment>
<proteinExistence type="inferred from homology"/>
<gene>
    <name evidence="4" type="ORF">MCOM1403_LOCUS8586</name>
</gene>
<dbReference type="Pfam" id="PF01774">
    <property type="entry name" value="UreD"/>
    <property type="match status" value="1"/>
</dbReference>
<dbReference type="GO" id="GO:0016151">
    <property type="term" value="F:nickel cation binding"/>
    <property type="evidence" value="ECO:0007669"/>
    <property type="project" value="InterPro"/>
</dbReference>
<feature type="region of interest" description="Disordered" evidence="3">
    <location>
        <begin position="132"/>
        <end position="159"/>
    </location>
</feature>
<protein>
    <recommendedName>
        <fullName evidence="5">Urease accessory protein UreD</fullName>
    </recommendedName>
</protein>
<dbReference type="PANTHER" id="PTHR33643">
    <property type="entry name" value="UREASE ACCESSORY PROTEIN D"/>
    <property type="match status" value="1"/>
</dbReference>
<evidence type="ECO:0000256" key="3">
    <source>
        <dbReference type="SAM" id="MobiDB-lite"/>
    </source>
</evidence>
<name>A0A7S0IGL8_MICPS</name>
<dbReference type="PANTHER" id="PTHR33643:SF1">
    <property type="entry name" value="UREASE ACCESSORY PROTEIN D"/>
    <property type="match status" value="1"/>
</dbReference>
<evidence type="ECO:0000256" key="2">
    <source>
        <dbReference type="ARBA" id="ARBA00023186"/>
    </source>
</evidence>